<dbReference type="PANTHER" id="PTHR12042:SF21">
    <property type="entry name" value="ALPHA1,4-GALACTOSYLTRANSFERASE 1-RELATED"/>
    <property type="match status" value="1"/>
</dbReference>
<dbReference type="CTD" id="8232786"/>
<sequence>MKNKNLINIYKCKWRILHKKILLLLFFILFVIFLNVPWSGYIIHWKGKTRKNIDCFYLTGNKLITLNENEPVLGKGIYFHETSCPKNLTDIVINSRQACSVESALRAHPEKDVFLLITSPVLTPLKNTNNKLIHQLLSYKNFKVRHINFSEYLSNTPLHVIYTSGALNNSYWPVAHSSDVLRYATLYKFGGIYLDLDVIVLKSLSGLKNFAGAESNSSLGSGILGFSYDEVGRSTAKECVEELASTFIGYFWGHNGPGVITRVLKRKCMTDDVLRMPESDCQGFSIYPTEYFAPFSYNDPEFFFQEGNTDLARKISNHSYTIHYWNKMSSKFILKNNLDIPFFYYALNYCPKIYKASNGKF</sequence>
<name>E0W2F6_PEDHC</name>
<keyword evidence="3 9" id="KW-0328">Glycosyltransferase</keyword>
<dbReference type="EMBL" id="AAZO01007208">
    <property type="status" value="NOT_ANNOTATED_CDS"/>
    <property type="molecule type" value="Genomic_DNA"/>
</dbReference>
<evidence type="ECO:0000256" key="7">
    <source>
        <dbReference type="SAM" id="Phobius"/>
    </source>
</evidence>
<dbReference type="GO" id="GO:0000139">
    <property type="term" value="C:Golgi membrane"/>
    <property type="evidence" value="ECO:0007669"/>
    <property type="project" value="UniProtKB-SubCell"/>
</dbReference>
<dbReference type="SUPFAM" id="SSF53448">
    <property type="entry name" value="Nucleotide-diphospho-sugar transferases"/>
    <property type="match status" value="1"/>
</dbReference>
<dbReference type="Pfam" id="PF04488">
    <property type="entry name" value="Gly_transf_sug"/>
    <property type="match status" value="1"/>
</dbReference>
<evidence type="ECO:0000256" key="1">
    <source>
        <dbReference type="ARBA" id="ARBA00004323"/>
    </source>
</evidence>
<comment type="similarity">
    <text evidence="2">Belongs to the glycosyltransferase 32 family.</text>
</comment>
<dbReference type="PANTHER" id="PTHR12042">
    <property type="entry name" value="LACTOSYLCERAMIDE 4-ALPHA-GALACTOSYLTRANSFERASE ALPHA- 1,4-GALACTOSYLTRANSFERASE"/>
    <property type="match status" value="1"/>
</dbReference>
<evidence type="ECO:0000256" key="2">
    <source>
        <dbReference type="ARBA" id="ARBA00009003"/>
    </source>
</evidence>
<dbReference type="InterPro" id="IPR007577">
    <property type="entry name" value="GlycoTrfase_DXD_sugar-bd_CS"/>
</dbReference>
<reference evidence="10" key="3">
    <citation type="submission" date="2020-05" db="UniProtKB">
        <authorList>
            <consortium name="EnsemblMetazoa"/>
        </authorList>
    </citation>
    <scope>IDENTIFICATION</scope>
    <source>
        <strain evidence="10">USDA</strain>
    </source>
</reference>
<dbReference type="RefSeq" id="XP_002432550.1">
    <property type="nucleotide sequence ID" value="XM_002432505.1"/>
</dbReference>
<dbReference type="OMA" id="CKDSYVV"/>
<evidence type="ECO:0000256" key="6">
    <source>
        <dbReference type="ARBA" id="ARBA00023136"/>
    </source>
</evidence>
<comment type="subcellular location">
    <subcellularLocation>
        <location evidence="1">Golgi apparatus membrane</location>
        <topology evidence="1">Single-pass type II membrane protein</topology>
    </subcellularLocation>
</comment>
<keyword evidence="4 9" id="KW-0808">Transferase</keyword>
<organism>
    <name type="scientific">Pediculus humanus subsp. corporis</name>
    <name type="common">Body louse</name>
    <dbReference type="NCBI Taxonomy" id="121224"/>
    <lineage>
        <taxon>Eukaryota</taxon>
        <taxon>Metazoa</taxon>
        <taxon>Ecdysozoa</taxon>
        <taxon>Arthropoda</taxon>
        <taxon>Hexapoda</taxon>
        <taxon>Insecta</taxon>
        <taxon>Pterygota</taxon>
        <taxon>Neoptera</taxon>
        <taxon>Paraneoptera</taxon>
        <taxon>Psocodea</taxon>
        <taxon>Troctomorpha</taxon>
        <taxon>Phthiraptera</taxon>
        <taxon>Anoplura</taxon>
        <taxon>Pediculidae</taxon>
        <taxon>Pediculus</taxon>
    </lineage>
</organism>
<keyword evidence="5" id="KW-0333">Golgi apparatus</keyword>
<dbReference type="InterPro" id="IPR007652">
    <property type="entry name" value="A1-4-GlycosylTfrase_dom"/>
</dbReference>
<evidence type="ECO:0000256" key="4">
    <source>
        <dbReference type="ARBA" id="ARBA00022679"/>
    </source>
</evidence>
<keyword evidence="7" id="KW-0812">Transmembrane</keyword>
<dbReference type="GO" id="GO:0050512">
    <property type="term" value="F:lactosylceramide 4-alpha-galactosyltransferase activity"/>
    <property type="evidence" value="ECO:0007669"/>
    <property type="project" value="UniProtKB-EC"/>
</dbReference>
<gene>
    <name evidence="10" type="primary">8232786</name>
    <name evidence="9" type="ORF">Phum_PHUM591580</name>
</gene>
<dbReference type="InterPro" id="IPR051981">
    <property type="entry name" value="Glycosyltransf_32"/>
</dbReference>
<feature type="transmembrane region" description="Helical" evidence="7">
    <location>
        <begin position="21"/>
        <end position="43"/>
    </location>
</feature>
<dbReference type="InterPro" id="IPR029044">
    <property type="entry name" value="Nucleotide-diphossugar_trans"/>
</dbReference>
<evidence type="ECO:0000313" key="9">
    <source>
        <dbReference type="EMBL" id="EEB19812.1"/>
    </source>
</evidence>
<dbReference type="AlphaFoldDB" id="E0W2F6"/>
<dbReference type="EMBL" id="DS235878">
    <property type="protein sequence ID" value="EEB19812.1"/>
    <property type="molecule type" value="Genomic_DNA"/>
</dbReference>
<evidence type="ECO:0000313" key="11">
    <source>
        <dbReference type="Proteomes" id="UP000009046"/>
    </source>
</evidence>
<reference evidence="9" key="1">
    <citation type="submission" date="2007-04" db="EMBL/GenBank/DDBJ databases">
        <title>Annotation of Pediculus humanus corporis strain USDA.</title>
        <authorList>
            <person name="Kirkness E."/>
            <person name="Hannick L."/>
            <person name="Hass B."/>
            <person name="Bruggner R."/>
            <person name="Lawson D."/>
            <person name="Bidwell S."/>
            <person name="Joardar V."/>
            <person name="Caler E."/>
            <person name="Walenz B."/>
            <person name="Inman J."/>
            <person name="Schobel S."/>
            <person name="Galinsky K."/>
            <person name="Amedeo P."/>
            <person name="Strausberg R."/>
        </authorList>
    </citation>
    <scope>NUCLEOTIDE SEQUENCE</scope>
    <source>
        <strain evidence="9">USDA</strain>
    </source>
</reference>
<dbReference type="STRING" id="121224.E0W2F6"/>
<keyword evidence="6 7" id="KW-0472">Membrane</keyword>
<dbReference type="FunCoup" id="E0W2F6">
    <property type="interactions" value="20"/>
</dbReference>
<keyword evidence="11" id="KW-1185">Reference proteome</keyword>
<dbReference type="Gene3D" id="3.90.550.20">
    <property type="match status" value="1"/>
</dbReference>
<evidence type="ECO:0000256" key="5">
    <source>
        <dbReference type="ARBA" id="ARBA00023034"/>
    </source>
</evidence>
<dbReference type="Pfam" id="PF04572">
    <property type="entry name" value="Gb3_synth"/>
    <property type="match status" value="1"/>
</dbReference>
<protein>
    <submittedName>
        <fullName evidence="9">Lactosylceramide 4-alpha-galactosyltransferase, putative</fullName>
        <ecNumber evidence="9">2.4.1.228</ecNumber>
    </submittedName>
</protein>
<proteinExistence type="inferred from homology"/>
<accession>E0W2F6</accession>
<evidence type="ECO:0000259" key="8">
    <source>
        <dbReference type="Pfam" id="PF04572"/>
    </source>
</evidence>
<keyword evidence="7" id="KW-1133">Transmembrane helix</keyword>
<evidence type="ECO:0000313" key="10">
    <source>
        <dbReference type="EnsemblMetazoa" id="PHUM591580-PA"/>
    </source>
</evidence>
<dbReference type="EC" id="2.4.1.228" evidence="9"/>
<evidence type="ECO:0000256" key="3">
    <source>
        <dbReference type="ARBA" id="ARBA00022676"/>
    </source>
</evidence>
<dbReference type="eggNOG" id="KOG1928">
    <property type="taxonomic scope" value="Eukaryota"/>
</dbReference>
<dbReference type="EnsemblMetazoa" id="PHUM591580-RA">
    <property type="protein sequence ID" value="PHUM591580-PA"/>
    <property type="gene ID" value="PHUM591580"/>
</dbReference>
<dbReference type="OrthoDB" id="409543at2759"/>
<dbReference type="VEuPathDB" id="VectorBase:PHUM591580"/>
<feature type="domain" description="Alpha 1,4-glycosyltransferase" evidence="8">
    <location>
        <begin position="231"/>
        <end position="356"/>
    </location>
</feature>
<reference evidence="9" key="2">
    <citation type="submission" date="2007-04" db="EMBL/GenBank/DDBJ databases">
        <title>The genome of the human body louse.</title>
        <authorList>
            <consortium name="The Human Body Louse Genome Consortium"/>
            <person name="Kirkness E."/>
            <person name="Walenz B."/>
            <person name="Hass B."/>
            <person name="Bruggner R."/>
            <person name="Strausberg R."/>
        </authorList>
    </citation>
    <scope>NUCLEOTIDE SEQUENCE</scope>
    <source>
        <strain evidence="9">USDA</strain>
    </source>
</reference>
<dbReference type="Proteomes" id="UP000009046">
    <property type="component" value="Unassembled WGS sequence"/>
</dbReference>
<dbReference type="HOGENOM" id="CLU_049512_0_0_1"/>
<dbReference type="GO" id="GO:0006688">
    <property type="term" value="P:glycosphingolipid biosynthetic process"/>
    <property type="evidence" value="ECO:0007669"/>
    <property type="project" value="TreeGrafter"/>
</dbReference>
<dbReference type="GeneID" id="8232786"/>
<dbReference type="InParanoid" id="E0W2F6"/>
<dbReference type="KEGG" id="phu:Phum_PHUM591580"/>